<evidence type="ECO:0000256" key="2">
    <source>
        <dbReference type="ARBA" id="ARBA00022603"/>
    </source>
</evidence>
<accession>A0A6P2CAF2</accession>
<dbReference type="GO" id="GO:0008168">
    <property type="term" value="F:methyltransferase activity"/>
    <property type="evidence" value="ECO:0007669"/>
    <property type="project" value="UniProtKB-KW"/>
</dbReference>
<proteinExistence type="inferred from homology"/>
<keyword evidence="5" id="KW-0443">Lipid metabolism</keyword>
<evidence type="ECO:0000256" key="4">
    <source>
        <dbReference type="ARBA" id="ARBA00022691"/>
    </source>
</evidence>
<evidence type="ECO:0000313" key="6">
    <source>
        <dbReference type="EMBL" id="TXG89729.1"/>
    </source>
</evidence>
<evidence type="ECO:0000256" key="1">
    <source>
        <dbReference type="ARBA" id="ARBA00010815"/>
    </source>
</evidence>
<organism evidence="6 7">
    <name type="scientific">Rhodococcus rhodnii</name>
    <dbReference type="NCBI Taxonomy" id="38312"/>
    <lineage>
        <taxon>Bacteria</taxon>
        <taxon>Bacillati</taxon>
        <taxon>Actinomycetota</taxon>
        <taxon>Actinomycetes</taxon>
        <taxon>Mycobacteriales</taxon>
        <taxon>Nocardiaceae</taxon>
        <taxon>Rhodococcus</taxon>
    </lineage>
</organism>
<dbReference type="CDD" id="cd02440">
    <property type="entry name" value="AdoMet_MTases"/>
    <property type="match status" value="1"/>
</dbReference>
<gene>
    <name evidence="6" type="ORF">DW322_05260</name>
</gene>
<dbReference type="InterPro" id="IPR029063">
    <property type="entry name" value="SAM-dependent_MTases_sf"/>
</dbReference>
<dbReference type="InterPro" id="IPR050723">
    <property type="entry name" value="CFA/CMAS"/>
</dbReference>
<dbReference type="Proteomes" id="UP000471120">
    <property type="component" value="Unassembled WGS sequence"/>
</dbReference>
<dbReference type="SUPFAM" id="SSF53335">
    <property type="entry name" value="S-adenosyl-L-methionine-dependent methyltransferases"/>
    <property type="match status" value="1"/>
</dbReference>
<dbReference type="GO" id="GO:0008610">
    <property type="term" value="P:lipid biosynthetic process"/>
    <property type="evidence" value="ECO:0007669"/>
    <property type="project" value="InterPro"/>
</dbReference>
<dbReference type="InterPro" id="IPR003333">
    <property type="entry name" value="CMAS"/>
</dbReference>
<protein>
    <submittedName>
        <fullName evidence="6">Class I SAM-dependent methyltransferase</fullName>
    </submittedName>
</protein>
<evidence type="ECO:0000256" key="3">
    <source>
        <dbReference type="ARBA" id="ARBA00022679"/>
    </source>
</evidence>
<dbReference type="EMBL" id="QRCM01000001">
    <property type="protein sequence ID" value="TXG89729.1"/>
    <property type="molecule type" value="Genomic_DNA"/>
</dbReference>
<evidence type="ECO:0000256" key="5">
    <source>
        <dbReference type="ARBA" id="ARBA00023098"/>
    </source>
</evidence>
<comment type="similarity">
    <text evidence="1">Belongs to the CFA/CMAS family.</text>
</comment>
<reference evidence="6 7" key="1">
    <citation type="submission" date="2018-07" db="EMBL/GenBank/DDBJ databases">
        <title>Genome sequence of Rhodococcus rhodnii ATCC 35071 from Rhodnius prolixus.</title>
        <authorList>
            <person name="Patel V."/>
            <person name="Vogel K.J."/>
        </authorList>
    </citation>
    <scope>NUCLEOTIDE SEQUENCE [LARGE SCALE GENOMIC DNA]</scope>
    <source>
        <strain evidence="6 7">ATCC 35071</strain>
    </source>
</reference>
<comment type="caution">
    <text evidence="6">The sequence shown here is derived from an EMBL/GenBank/DDBJ whole genome shotgun (WGS) entry which is preliminary data.</text>
</comment>
<keyword evidence="3 6" id="KW-0808">Transferase</keyword>
<dbReference type="RefSeq" id="WP_010837890.1">
    <property type="nucleotide sequence ID" value="NZ_QRCM01000001.1"/>
</dbReference>
<evidence type="ECO:0000313" key="7">
    <source>
        <dbReference type="Proteomes" id="UP000471120"/>
    </source>
</evidence>
<dbReference type="PIRSF" id="PIRSF003085">
    <property type="entry name" value="CMAS"/>
    <property type="match status" value="1"/>
</dbReference>
<dbReference type="GO" id="GO:0032259">
    <property type="term" value="P:methylation"/>
    <property type="evidence" value="ECO:0007669"/>
    <property type="project" value="UniProtKB-KW"/>
</dbReference>
<dbReference type="Gene3D" id="3.40.50.150">
    <property type="entry name" value="Vaccinia Virus protein VP39"/>
    <property type="match status" value="1"/>
</dbReference>
<name>A0A6P2CAF2_9NOCA</name>
<dbReference type="AlphaFoldDB" id="A0A6P2CAF2"/>
<dbReference type="PANTHER" id="PTHR43667:SF1">
    <property type="entry name" value="CYCLOPROPANE-FATTY-ACYL-PHOSPHOLIPID SYNTHASE"/>
    <property type="match status" value="1"/>
</dbReference>
<sequence length="417" mass="45239">MSVATELERALAPFAGGALPVRLTAWDGSVAGPRDAPRVTVSSPNALARLLWNPGELGAAQAYVSEEIDVDGDLGEALEHVWEVAAQRGLRGVRPGPKAILAAARVAIAAGVLGRRPSNPASQAKVRGRLHSLRRDRAVIGHHYDLSNDFYSLILDSRMAYSSAYFGIDPQVCAQVGDETALEAAQLAKLDLVCDKVGLRPGARFLDVGCGWGALAIHAAHTRGARVLGITLSREQKSFADKRIADLGLEERVEIRLQDYRETPERGFDAAASLEMGEHVGDANYPSYARMLHDAVRPGGKVLVQQMSRDGRHPGGGPFIESFIAPDMSMRPVARTVAALTATGLDFVESQSLRRDYVWTVDGWLANFRRNRREIEAMVGLEVARVWELYLVGGRMSFDSGRMGVDQILLRRPGGDA</sequence>
<dbReference type="Pfam" id="PF02353">
    <property type="entry name" value="CMAS"/>
    <property type="match status" value="1"/>
</dbReference>
<keyword evidence="4" id="KW-0949">S-adenosyl-L-methionine</keyword>
<dbReference type="PANTHER" id="PTHR43667">
    <property type="entry name" value="CYCLOPROPANE-FATTY-ACYL-PHOSPHOLIPID SYNTHASE"/>
    <property type="match status" value="1"/>
</dbReference>
<keyword evidence="2 6" id="KW-0489">Methyltransferase</keyword>